<feature type="domain" description="Vitamin K epoxide reductase" evidence="11">
    <location>
        <begin position="23"/>
        <end position="152"/>
    </location>
</feature>
<dbReference type="AlphaFoldDB" id="A0A238XHI6"/>
<keyword evidence="7 10" id="KW-0472">Membrane</keyword>
<feature type="transmembrane region" description="Helical" evidence="10">
    <location>
        <begin position="21"/>
        <end position="41"/>
    </location>
</feature>
<proteinExistence type="inferred from homology"/>
<feature type="transmembrane region" description="Helical" evidence="10">
    <location>
        <begin position="77"/>
        <end position="96"/>
    </location>
</feature>
<protein>
    <submittedName>
        <fullName evidence="12">Vitamin K epoxide reductase family protein</fullName>
    </submittedName>
</protein>
<dbReference type="GO" id="GO:0016491">
    <property type="term" value="F:oxidoreductase activity"/>
    <property type="evidence" value="ECO:0007669"/>
    <property type="project" value="UniProtKB-KW"/>
</dbReference>
<evidence type="ECO:0000256" key="4">
    <source>
        <dbReference type="ARBA" id="ARBA00022719"/>
    </source>
</evidence>
<evidence type="ECO:0000256" key="9">
    <source>
        <dbReference type="ARBA" id="ARBA00023284"/>
    </source>
</evidence>
<dbReference type="Pfam" id="PF07884">
    <property type="entry name" value="VKOR"/>
    <property type="match status" value="1"/>
</dbReference>
<evidence type="ECO:0000256" key="8">
    <source>
        <dbReference type="ARBA" id="ARBA00023157"/>
    </source>
</evidence>
<comment type="similarity">
    <text evidence="2">Belongs to the VKOR family.</text>
</comment>
<name>A0A238XHI6_9BACT</name>
<reference evidence="13" key="1">
    <citation type="submission" date="2017-06" db="EMBL/GenBank/DDBJ databases">
        <authorList>
            <person name="Varghese N."/>
            <person name="Submissions S."/>
        </authorList>
    </citation>
    <scope>NUCLEOTIDE SEQUENCE [LARGE SCALE GENOMIC DNA]</scope>
    <source>
        <strain evidence="13">DSM 28041</strain>
    </source>
</reference>
<evidence type="ECO:0000256" key="7">
    <source>
        <dbReference type="ARBA" id="ARBA00023136"/>
    </source>
</evidence>
<evidence type="ECO:0000256" key="3">
    <source>
        <dbReference type="ARBA" id="ARBA00022692"/>
    </source>
</evidence>
<organism evidence="12 13">
    <name type="scientific">Hymenobacter mucosus</name>
    <dbReference type="NCBI Taxonomy" id="1411120"/>
    <lineage>
        <taxon>Bacteria</taxon>
        <taxon>Pseudomonadati</taxon>
        <taxon>Bacteroidota</taxon>
        <taxon>Cytophagia</taxon>
        <taxon>Cytophagales</taxon>
        <taxon>Hymenobacteraceae</taxon>
        <taxon>Hymenobacter</taxon>
    </lineage>
</organism>
<evidence type="ECO:0000313" key="13">
    <source>
        <dbReference type="Proteomes" id="UP000198310"/>
    </source>
</evidence>
<keyword evidence="6" id="KW-0560">Oxidoreductase</keyword>
<dbReference type="Gene3D" id="1.20.1440.130">
    <property type="entry name" value="VKOR domain"/>
    <property type="match status" value="1"/>
</dbReference>
<evidence type="ECO:0000256" key="5">
    <source>
        <dbReference type="ARBA" id="ARBA00022989"/>
    </source>
</evidence>
<gene>
    <name evidence="12" type="ORF">SAMN06269173_10467</name>
</gene>
<accession>A0A238XHI6</accession>
<dbReference type="RefSeq" id="WP_045690168.1">
    <property type="nucleotide sequence ID" value="NZ_FZNS01000004.1"/>
</dbReference>
<keyword evidence="5 10" id="KW-1133">Transmembrane helix</keyword>
<evidence type="ECO:0000256" key="6">
    <source>
        <dbReference type="ARBA" id="ARBA00023002"/>
    </source>
</evidence>
<comment type="subcellular location">
    <subcellularLocation>
        <location evidence="1">Membrane</location>
        <topology evidence="1">Multi-pass membrane protein</topology>
    </subcellularLocation>
</comment>
<keyword evidence="8" id="KW-1015">Disulfide bond</keyword>
<dbReference type="InterPro" id="IPR038354">
    <property type="entry name" value="VKOR_sf"/>
</dbReference>
<dbReference type="InterPro" id="IPR012932">
    <property type="entry name" value="VKOR"/>
</dbReference>
<evidence type="ECO:0000259" key="11">
    <source>
        <dbReference type="Pfam" id="PF07884"/>
    </source>
</evidence>
<dbReference type="Proteomes" id="UP000198310">
    <property type="component" value="Unassembled WGS sequence"/>
</dbReference>
<dbReference type="EMBL" id="FZNS01000004">
    <property type="protein sequence ID" value="SNR57804.1"/>
    <property type="molecule type" value="Genomic_DNA"/>
</dbReference>
<evidence type="ECO:0000256" key="2">
    <source>
        <dbReference type="ARBA" id="ARBA00006214"/>
    </source>
</evidence>
<dbReference type="GO" id="GO:0048038">
    <property type="term" value="F:quinone binding"/>
    <property type="evidence" value="ECO:0007669"/>
    <property type="project" value="UniProtKB-KW"/>
</dbReference>
<keyword evidence="4" id="KW-0874">Quinone</keyword>
<keyword evidence="9" id="KW-0676">Redox-active center</keyword>
<keyword evidence="3 10" id="KW-0812">Transmembrane</keyword>
<sequence>MDPTQLSLELRHGKSADLKRRRWIIGLSLLGVAAGQIVSLYQTGIIHHLPDPPIGPFDSDKVDASDYGYKRLDTPDALPMIVTYGLTACLAGAGGLHRASKQPALPVAMGVKTLFDTLTTIKLGQEEWKENKALCFYCQVASVASVASLALAMPEAIKGIKNLLGRR</sequence>
<evidence type="ECO:0000313" key="12">
    <source>
        <dbReference type="EMBL" id="SNR57804.1"/>
    </source>
</evidence>
<dbReference type="GO" id="GO:0016020">
    <property type="term" value="C:membrane"/>
    <property type="evidence" value="ECO:0007669"/>
    <property type="project" value="UniProtKB-SubCell"/>
</dbReference>
<evidence type="ECO:0000256" key="10">
    <source>
        <dbReference type="SAM" id="Phobius"/>
    </source>
</evidence>
<evidence type="ECO:0000256" key="1">
    <source>
        <dbReference type="ARBA" id="ARBA00004141"/>
    </source>
</evidence>
<keyword evidence="13" id="KW-1185">Reference proteome</keyword>